<feature type="compositionally biased region" description="Polar residues" evidence="1">
    <location>
        <begin position="30"/>
        <end position="50"/>
    </location>
</feature>
<gene>
    <name evidence="2" type="ORF">PPEP_b1220</name>
</gene>
<reference evidence="2 3" key="1">
    <citation type="submission" date="2015-06" db="EMBL/GenBank/DDBJ databases">
        <title>Genome sequence of Pseudoalteromonas peptidolytica.</title>
        <authorList>
            <person name="Xie B.-B."/>
            <person name="Rong J.-C."/>
            <person name="Qin Q.-L."/>
            <person name="Zhang Y.-Z."/>
        </authorList>
    </citation>
    <scope>NUCLEOTIDE SEQUENCE [LARGE SCALE GENOMIC DNA]</scope>
    <source>
        <strain evidence="2 3">F12-50-A1</strain>
    </source>
</reference>
<protein>
    <submittedName>
        <fullName evidence="2">Uncharacterized protein</fullName>
    </submittedName>
</protein>
<dbReference type="AlphaFoldDB" id="A0A8I0N174"/>
<evidence type="ECO:0000313" key="2">
    <source>
        <dbReference type="EMBL" id="MBE0349253.1"/>
    </source>
</evidence>
<proteinExistence type="predicted"/>
<feature type="region of interest" description="Disordered" evidence="1">
    <location>
        <begin position="25"/>
        <end position="50"/>
    </location>
</feature>
<evidence type="ECO:0000313" key="3">
    <source>
        <dbReference type="Proteomes" id="UP000660708"/>
    </source>
</evidence>
<name>A0A8I0N174_9GAMM</name>
<dbReference type="EMBL" id="AQHF01000034">
    <property type="protein sequence ID" value="MBE0349253.1"/>
    <property type="molecule type" value="Genomic_DNA"/>
</dbReference>
<sequence>MIVVSTFGENFAESNPNIFSAIGTSPHDFPQSQAKRASLIQTPEPETSDLTSIKKRIDHEGQVKQPNSLPQLLQTVF</sequence>
<keyword evidence="3" id="KW-1185">Reference proteome</keyword>
<evidence type="ECO:0000256" key="1">
    <source>
        <dbReference type="SAM" id="MobiDB-lite"/>
    </source>
</evidence>
<accession>A0A8I0N174</accession>
<comment type="caution">
    <text evidence="2">The sequence shown here is derived from an EMBL/GenBank/DDBJ whole genome shotgun (WGS) entry which is preliminary data.</text>
</comment>
<organism evidence="2 3">
    <name type="scientific">Pseudoalteromonas peptidolytica F12-50-A1</name>
    <dbReference type="NCBI Taxonomy" id="1315280"/>
    <lineage>
        <taxon>Bacteria</taxon>
        <taxon>Pseudomonadati</taxon>
        <taxon>Pseudomonadota</taxon>
        <taxon>Gammaproteobacteria</taxon>
        <taxon>Alteromonadales</taxon>
        <taxon>Pseudoalteromonadaceae</taxon>
        <taxon>Pseudoalteromonas</taxon>
    </lineage>
</organism>
<dbReference type="Proteomes" id="UP000660708">
    <property type="component" value="Unassembled WGS sequence"/>
</dbReference>